<organism evidence="1">
    <name type="scientific">Siphoviridae sp. ctWlk2</name>
    <dbReference type="NCBI Taxonomy" id="2825539"/>
    <lineage>
        <taxon>Viruses</taxon>
        <taxon>Duplodnaviria</taxon>
        <taxon>Heunggongvirae</taxon>
        <taxon>Uroviricota</taxon>
        <taxon>Caudoviricetes</taxon>
    </lineage>
</organism>
<sequence length="216" mass="24853">MKKLLLILLATLMSLTTMVAQEKGYKIGLFGAYNQCPIIESNQQTSDGIRLVTGSRFISTTKNSSYTTKSELYFELGLSVAQMGNEPLEYTLDVMAVTTDLNNLYVFKDSPMLIKLYDDEVIKLFCKEKAEDNIGEVVSLTYNIHRYTIIAQYKISKEDIEKLKKGIKKIRLEVNAEKRDYEYKRYKKDEVGAFLFEEYNLITKALSEQTSFEEGF</sequence>
<name>A0A8S5U6Q4_9CAUD</name>
<dbReference type="EMBL" id="BK016022">
    <property type="protein sequence ID" value="DAF90147.1"/>
    <property type="molecule type" value="Genomic_DNA"/>
</dbReference>
<accession>A0A8S5U6Q4</accession>
<evidence type="ECO:0000313" key="1">
    <source>
        <dbReference type="EMBL" id="DAF90147.1"/>
    </source>
</evidence>
<reference evidence="1" key="1">
    <citation type="journal article" date="2021" name="Proc. Natl. Acad. Sci. U.S.A.">
        <title>A Catalog of Tens of Thousands of Viruses from Human Metagenomes Reveals Hidden Associations with Chronic Diseases.</title>
        <authorList>
            <person name="Tisza M.J."/>
            <person name="Buck C.B."/>
        </authorList>
    </citation>
    <scope>NUCLEOTIDE SEQUENCE</scope>
    <source>
        <strain evidence="1">CtWlk2</strain>
    </source>
</reference>
<protein>
    <submittedName>
        <fullName evidence="1">Uncharacterized protein</fullName>
    </submittedName>
</protein>
<proteinExistence type="predicted"/>